<dbReference type="Proteomes" id="UP000523007">
    <property type="component" value="Unassembled WGS sequence"/>
</dbReference>
<reference evidence="2 3" key="1">
    <citation type="submission" date="2020-08" db="EMBL/GenBank/DDBJ databases">
        <title>Sequencing the genomes of 1000 actinobacteria strains.</title>
        <authorList>
            <person name="Klenk H.-P."/>
        </authorList>
    </citation>
    <scope>NUCLEOTIDE SEQUENCE [LARGE SCALE GENOMIC DNA]</scope>
    <source>
        <strain evidence="2 3">DSM 102030</strain>
    </source>
</reference>
<comment type="caution">
    <text evidence="2">The sequence shown here is derived from an EMBL/GenBank/DDBJ whole genome shotgun (WGS) entry which is preliminary data.</text>
</comment>
<dbReference type="EMBL" id="JACHJT010000002">
    <property type="protein sequence ID" value="MBB4935031.1"/>
    <property type="molecule type" value="Genomic_DNA"/>
</dbReference>
<keyword evidence="3" id="KW-1185">Reference proteome</keyword>
<proteinExistence type="predicted"/>
<organism evidence="2 3">
    <name type="scientific">Lipingzhangella halophila</name>
    <dbReference type="NCBI Taxonomy" id="1783352"/>
    <lineage>
        <taxon>Bacteria</taxon>
        <taxon>Bacillati</taxon>
        <taxon>Actinomycetota</taxon>
        <taxon>Actinomycetes</taxon>
        <taxon>Streptosporangiales</taxon>
        <taxon>Nocardiopsidaceae</taxon>
        <taxon>Lipingzhangella</taxon>
    </lineage>
</organism>
<evidence type="ECO:0000313" key="2">
    <source>
        <dbReference type="EMBL" id="MBB4935031.1"/>
    </source>
</evidence>
<sequence>MPRTTPRPLTAARVLLWGMAGLLLFSALSAVLRTGGSVGVGVATVPAVLAILCATYAYLLPRTGHIVLGIVVTLLVLMAFYQVNRITLGDPLGFLGFGFCVALTVLLLLPSSRAALRP</sequence>
<dbReference type="RefSeq" id="WP_184584823.1">
    <property type="nucleotide sequence ID" value="NZ_JACHJT010000002.1"/>
</dbReference>
<keyword evidence="1" id="KW-0472">Membrane</keyword>
<feature type="transmembrane region" description="Helical" evidence="1">
    <location>
        <begin position="39"/>
        <end position="59"/>
    </location>
</feature>
<accession>A0A7W7RN56</accession>
<feature type="transmembrane region" description="Helical" evidence="1">
    <location>
        <begin position="66"/>
        <end position="83"/>
    </location>
</feature>
<gene>
    <name evidence="2" type="ORF">F4561_005925</name>
</gene>
<keyword evidence="1" id="KW-0812">Transmembrane</keyword>
<dbReference type="AlphaFoldDB" id="A0A7W7RN56"/>
<evidence type="ECO:0000313" key="3">
    <source>
        <dbReference type="Proteomes" id="UP000523007"/>
    </source>
</evidence>
<protein>
    <submittedName>
        <fullName evidence="2">Uncharacterized protein</fullName>
    </submittedName>
</protein>
<keyword evidence="1" id="KW-1133">Transmembrane helix</keyword>
<evidence type="ECO:0000256" key="1">
    <source>
        <dbReference type="SAM" id="Phobius"/>
    </source>
</evidence>
<feature type="transmembrane region" description="Helical" evidence="1">
    <location>
        <begin position="95"/>
        <end position="116"/>
    </location>
</feature>
<name>A0A7W7RN56_9ACTN</name>